<feature type="domain" description="Chorismate-utilising enzyme C-terminal" evidence="3">
    <location>
        <begin position="206"/>
        <end position="459"/>
    </location>
</feature>
<dbReference type="EC" id="2.6.1.85" evidence="1"/>
<dbReference type="AlphaFoldDB" id="A0A5C6BDA9"/>
<protein>
    <recommendedName>
        <fullName evidence="1">aminodeoxychorismate synthase</fullName>
        <ecNumber evidence="1">2.6.1.85</ecNumber>
    </recommendedName>
</protein>
<evidence type="ECO:0000259" key="4">
    <source>
        <dbReference type="Pfam" id="PF04715"/>
    </source>
</evidence>
<evidence type="ECO:0000256" key="1">
    <source>
        <dbReference type="ARBA" id="ARBA00013139"/>
    </source>
</evidence>
<dbReference type="EMBL" id="SJPP01000002">
    <property type="protein sequence ID" value="TWU09702.1"/>
    <property type="molecule type" value="Genomic_DNA"/>
</dbReference>
<dbReference type="GO" id="GO:0000162">
    <property type="term" value="P:L-tryptophan biosynthetic process"/>
    <property type="evidence" value="ECO:0007669"/>
    <property type="project" value="TreeGrafter"/>
</dbReference>
<sequence>MSLPLVEELTTPPEPYAALRAFAGETSVLLLESARRLKRLGRYSFLTADPYAFFQIDQAQYGDDPFAAVKQQLRSHMAETLPDLPPFQGGAAGLLAYNLGGCWERLPRPGIDEFQLPALAIGLYDWVIAWDHDQQRAWVISQGFPEQEPAQRSRRAEERLRWVQQTLTKTNSSDSQPVATPSPHAIDLSQQHEVPGRSPWLSNFSRDGYLRTVERAIEYIYAGDIFQVNLSQRLLHPLCESPLELYGRLRTQNAAPFAGYFAHNDWTLASASPERFVQVQDRIVSSRPIKGTRQRRSQPEADLFTRDELRESEKDQAENVMIVDLLRNDLSRICSAGTIQVPELCRVETYETVQHLVSEIRGTLAPTNDCWDLLAASFPGGSITGAPKVRAMEIIAELEPTVRGPYCGSLFYLGYDGTMDSNILIRTFTARNGWLQCPVGGGIVAQSSPQAEFEETWHKAAGMLAAVGSRQ</sequence>
<gene>
    <name evidence="5" type="primary">pabB</name>
    <name evidence="5" type="ORF">CA54_49440</name>
</gene>
<dbReference type="OrthoDB" id="9803598at2"/>
<dbReference type="Proteomes" id="UP000320735">
    <property type="component" value="Unassembled WGS sequence"/>
</dbReference>
<dbReference type="GO" id="GO:0009396">
    <property type="term" value="P:folic acid-containing compound biosynthetic process"/>
    <property type="evidence" value="ECO:0007669"/>
    <property type="project" value="InterPro"/>
</dbReference>
<name>A0A5C6BDA9_9PLAN</name>
<keyword evidence="2 5" id="KW-0808">Transferase</keyword>
<dbReference type="InterPro" id="IPR019999">
    <property type="entry name" value="Anth_synth_I-like"/>
</dbReference>
<feature type="domain" description="Anthranilate synthase component I N-terminal" evidence="4">
    <location>
        <begin position="14"/>
        <end position="138"/>
    </location>
</feature>
<reference evidence="5 6" key="1">
    <citation type="submission" date="2019-02" db="EMBL/GenBank/DDBJ databases">
        <title>Deep-cultivation of Planctomycetes and their phenomic and genomic characterization uncovers novel biology.</title>
        <authorList>
            <person name="Wiegand S."/>
            <person name="Jogler M."/>
            <person name="Boedeker C."/>
            <person name="Pinto D."/>
            <person name="Vollmers J."/>
            <person name="Rivas-Marin E."/>
            <person name="Kohn T."/>
            <person name="Peeters S.H."/>
            <person name="Heuer A."/>
            <person name="Rast P."/>
            <person name="Oberbeckmann S."/>
            <person name="Bunk B."/>
            <person name="Jeske O."/>
            <person name="Meyerdierks A."/>
            <person name="Storesund J.E."/>
            <person name="Kallscheuer N."/>
            <person name="Luecker S."/>
            <person name="Lage O.M."/>
            <person name="Pohl T."/>
            <person name="Merkel B.J."/>
            <person name="Hornburger P."/>
            <person name="Mueller R.-W."/>
            <person name="Bruemmer F."/>
            <person name="Labrenz M."/>
            <person name="Spormann A.M."/>
            <person name="Op Den Camp H."/>
            <person name="Overmann J."/>
            <person name="Amann R."/>
            <person name="Jetten M.S.M."/>
            <person name="Mascher T."/>
            <person name="Medema M.H."/>
            <person name="Devos D.P."/>
            <person name="Kaster A.-K."/>
            <person name="Ovreas L."/>
            <person name="Rohde M."/>
            <person name="Galperin M.Y."/>
            <person name="Jogler C."/>
        </authorList>
    </citation>
    <scope>NUCLEOTIDE SEQUENCE [LARGE SCALE GENOMIC DNA]</scope>
    <source>
        <strain evidence="5 6">CA54</strain>
    </source>
</reference>
<keyword evidence="5" id="KW-0032">Aminotransferase</keyword>
<evidence type="ECO:0000256" key="2">
    <source>
        <dbReference type="ARBA" id="ARBA00022679"/>
    </source>
</evidence>
<organism evidence="5 6">
    <name type="scientific">Symmachiella macrocystis</name>
    <dbReference type="NCBI Taxonomy" id="2527985"/>
    <lineage>
        <taxon>Bacteria</taxon>
        <taxon>Pseudomonadati</taxon>
        <taxon>Planctomycetota</taxon>
        <taxon>Planctomycetia</taxon>
        <taxon>Planctomycetales</taxon>
        <taxon>Planctomycetaceae</taxon>
        <taxon>Symmachiella</taxon>
    </lineage>
</organism>
<dbReference type="Pfam" id="PF04715">
    <property type="entry name" value="Anth_synt_I_N"/>
    <property type="match status" value="1"/>
</dbReference>
<dbReference type="PANTHER" id="PTHR11236">
    <property type="entry name" value="AMINOBENZOATE/ANTHRANILATE SYNTHASE"/>
    <property type="match status" value="1"/>
</dbReference>
<accession>A0A5C6BDA9</accession>
<comment type="caution">
    <text evidence="5">The sequence shown here is derived from an EMBL/GenBank/DDBJ whole genome shotgun (WGS) entry which is preliminary data.</text>
</comment>
<evidence type="ECO:0000313" key="5">
    <source>
        <dbReference type="EMBL" id="TWU09702.1"/>
    </source>
</evidence>
<dbReference type="InterPro" id="IPR005801">
    <property type="entry name" value="ADC_synthase"/>
</dbReference>
<dbReference type="PANTHER" id="PTHR11236:SF50">
    <property type="entry name" value="AMINODEOXYCHORISMATE SYNTHASE COMPONENT 1"/>
    <property type="match status" value="1"/>
</dbReference>
<dbReference type="InterPro" id="IPR006805">
    <property type="entry name" value="Anth_synth_I_N"/>
</dbReference>
<dbReference type="SUPFAM" id="SSF56322">
    <property type="entry name" value="ADC synthase"/>
    <property type="match status" value="1"/>
</dbReference>
<dbReference type="Gene3D" id="3.60.120.10">
    <property type="entry name" value="Anthranilate synthase"/>
    <property type="match status" value="1"/>
</dbReference>
<evidence type="ECO:0000313" key="6">
    <source>
        <dbReference type="Proteomes" id="UP000320735"/>
    </source>
</evidence>
<dbReference type="PRINTS" id="PR00095">
    <property type="entry name" value="ANTSNTHASEI"/>
</dbReference>
<dbReference type="NCBIfam" id="TIGR00553">
    <property type="entry name" value="pabB"/>
    <property type="match status" value="1"/>
</dbReference>
<proteinExistence type="predicted"/>
<dbReference type="RefSeq" id="WP_146373367.1">
    <property type="nucleotide sequence ID" value="NZ_SJPP01000002.1"/>
</dbReference>
<dbReference type="InterPro" id="IPR005802">
    <property type="entry name" value="ADC_synth_comp_1"/>
</dbReference>
<dbReference type="InterPro" id="IPR015890">
    <property type="entry name" value="Chorismate_C"/>
</dbReference>
<dbReference type="GO" id="GO:0046820">
    <property type="term" value="F:4-amino-4-deoxychorismate synthase activity"/>
    <property type="evidence" value="ECO:0007669"/>
    <property type="project" value="UniProtKB-EC"/>
</dbReference>
<keyword evidence="6" id="KW-1185">Reference proteome</keyword>
<evidence type="ECO:0000259" key="3">
    <source>
        <dbReference type="Pfam" id="PF00425"/>
    </source>
</evidence>
<dbReference type="Pfam" id="PF00425">
    <property type="entry name" value="Chorismate_bind"/>
    <property type="match status" value="1"/>
</dbReference>